<dbReference type="OrthoDB" id="29145at2759"/>
<dbReference type="VEuPathDB" id="MicrosporidiaDB:H312_00360"/>
<name>A0A059F5F3_9MICR</name>
<reference evidence="6" key="1">
    <citation type="submission" date="2013-02" db="EMBL/GenBank/DDBJ databases">
        <authorList>
            <consortium name="The Broad Institute Genome Sequencing Platform"/>
            <person name="Cuomo C."/>
            <person name="Becnel J."/>
            <person name="Sanscrainte N."/>
            <person name="Walker B."/>
            <person name="Young S.K."/>
            <person name="Zeng Q."/>
            <person name="Gargeya S."/>
            <person name="Fitzgerald M."/>
            <person name="Haas B."/>
            <person name="Abouelleil A."/>
            <person name="Alvarado L."/>
            <person name="Arachchi H.M."/>
            <person name="Berlin A.M."/>
            <person name="Chapman S.B."/>
            <person name="Dewar J."/>
            <person name="Goldberg J."/>
            <person name="Griggs A."/>
            <person name="Gujja S."/>
            <person name="Hansen M."/>
            <person name="Howarth C."/>
            <person name="Imamovic A."/>
            <person name="Larimer J."/>
            <person name="McCowan C."/>
            <person name="Murphy C."/>
            <person name="Neiman D."/>
            <person name="Pearson M."/>
            <person name="Priest M."/>
            <person name="Roberts A."/>
            <person name="Saif S."/>
            <person name="Shea T."/>
            <person name="Sisk P."/>
            <person name="Sykes S."/>
            <person name="Wortman J."/>
            <person name="Nusbaum C."/>
            <person name="Birren B."/>
        </authorList>
    </citation>
    <scope>NUCLEOTIDE SEQUENCE [LARGE SCALE GENOMIC DNA]</scope>
    <source>
        <strain evidence="6">PRA339</strain>
    </source>
</reference>
<dbReference type="EMBL" id="KK365131">
    <property type="protein sequence ID" value="KCZ82337.1"/>
    <property type="molecule type" value="Genomic_DNA"/>
</dbReference>
<evidence type="ECO:0000313" key="6">
    <source>
        <dbReference type="Proteomes" id="UP000030655"/>
    </source>
</evidence>
<keyword evidence="3" id="KW-0653">Protein transport</keyword>
<evidence type="ECO:0000256" key="3">
    <source>
        <dbReference type="ARBA" id="ARBA00022927"/>
    </source>
</evidence>
<gene>
    <name evidence="5" type="ORF">H312_00360</name>
</gene>
<dbReference type="InterPro" id="IPR016024">
    <property type="entry name" value="ARM-type_fold"/>
</dbReference>
<dbReference type="Proteomes" id="UP000030655">
    <property type="component" value="Unassembled WGS sequence"/>
</dbReference>
<dbReference type="SUPFAM" id="SSF48371">
    <property type="entry name" value="ARM repeat"/>
    <property type="match status" value="1"/>
</dbReference>
<dbReference type="STRING" id="1288291.A0A059F5F3"/>
<evidence type="ECO:0000256" key="2">
    <source>
        <dbReference type="ARBA" id="ARBA00022448"/>
    </source>
</evidence>
<dbReference type="Gene3D" id="1.25.10.10">
    <property type="entry name" value="Leucine-rich Repeat Variant"/>
    <property type="match status" value="1"/>
</dbReference>
<keyword evidence="6" id="KW-1185">Reference proteome</keyword>
<dbReference type="Pfam" id="PF00514">
    <property type="entry name" value="Arm"/>
    <property type="match status" value="1"/>
</dbReference>
<dbReference type="HOGENOM" id="CLU_018084_0_0_1"/>
<evidence type="ECO:0000256" key="4">
    <source>
        <dbReference type="PROSITE-ProRule" id="PRU00259"/>
    </source>
</evidence>
<dbReference type="PROSITE" id="PS50176">
    <property type="entry name" value="ARM_REPEAT"/>
    <property type="match status" value="1"/>
</dbReference>
<accession>A0A059F5F3</accession>
<dbReference type="InterPro" id="IPR000225">
    <property type="entry name" value="Armadillo"/>
</dbReference>
<dbReference type="InterPro" id="IPR011989">
    <property type="entry name" value="ARM-like"/>
</dbReference>
<evidence type="ECO:0008006" key="7">
    <source>
        <dbReference type="Google" id="ProtNLM"/>
    </source>
</evidence>
<protein>
    <recommendedName>
        <fullName evidence="7">Importin subunit alpha</fullName>
    </recommendedName>
</protein>
<evidence type="ECO:0000256" key="1">
    <source>
        <dbReference type="ARBA" id="ARBA00010394"/>
    </source>
</evidence>
<reference evidence="5 6" key="2">
    <citation type="submission" date="2014-03" db="EMBL/GenBank/DDBJ databases">
        <title>The Genome Sequence of Anncaliia algerae insect isolate PRA339.</title>
        <authorList>
            <consortium name="The Broad Institute Genome Sequencing Platform"/>
            <consortium name="The Broad Institute Genome Sequencing Center for Infectious Disease"/>
            <person name="Cuomo C."/>
            <person name="Becnel J."/>
            <person name="Sanscrainte N."/>
            <person name="Walker B."/>
            <person name="Young S.K."/>
            <person name="Zeng Q."/>
            <person name="Gargeya S."/>
            <person name="Fitzgerald M."/>
            <person name="Haas B."/>
            <person name="Abouelleil A."/>
            <person name="Alvarado L."/>
            <person name="Arachchi H.M."/>
            <person name="Berlin A.M."/>
            <person name="Chapman S.B."/>
            <person name="Dewar J."/>
            <person name="Goldberg J."/>
            <person name="Griggs A."/>
            <person name="Gujja S."/>
            <person name="Hansen M."/>
            <person name="Howarth C."/>
            <person name="Imamovic A."/>
            <person name="Larimer J."/>
            <person name="McCowan C."/>
            <person name="Murphy C."/>
            <person name="Neiman D."/>
            <person name="Pearson M."/>
            <person name="Priest M."/>
            <person name="Roberts A."/>
            <person name="Saif S."/>
            <person name="Shea T."/>
            <person name="Sisk P."/>
            <person name="Sykes S."/>
            <person name="Wortman J."/>
            <person name="Nusbaum C."/>
            <person name="Birren B."/>
        </authorList>
    </citation>
    <scope>NUCLEOTIDE SEQUENCE [LARGE SCALE GENOMIC DNA]</scope>
    <source>
        <strain evidence="5 6">PRA339</strain>
    </source>
</reference>
<dbReference type="SMART" id="SM00185">
    <property type="entry name" value="ARM"/>
    <property type="match status" value="4"/>
</dbReference>
<proteinExistence type="inferred from homology"/>
<dbReference type="AlphaFoldDB" id="A0A059F5F3"/>
<organism evidence="5 6">
    <name type="scientific">Anncaliia algerae PRA339</name>
    <dbReference type="NCBI Taxonomy" id="1288291"/>
    <lineage>
        <taxon>Eukaryota</taxon>
        <taxon>Fungi</taxon>
        <taxon>Fungi incertae sedis</taxon>
        <taxon>Microsporidia</taxon>
        <taxon>Tubulinosematoidea</taxon>
        <taxon>Tubulinosematidae</taxon>
        <taxon>Anncaliia</taxon>
    </lineage>
</organism>
<feature type="repeat" description="ARM" evidence="4">
    <location>
        <begin position="144"/>
        <end position="175"/>
    </location>
</feature>
<keyword evidence="2" id="KW-0813">Transport</keyword>
<sequence length="450" mass="51766">MKRTYMHEYHNTRNTRIIQQQELRRTRRLELLHKLRTNTVAAHSSLPNYENIKNGILSLNLRVVYDSVYQFRQILCRTEAPPIQEMVQTHLVPRFVELLSLNNILYTDAKEKALINSCRTEAAWVLTNIASGDTQQTSTIIENGGIPLLFKMLNENDDIADQAIWCLSNIAGDKEVFRDNILHFPKSLELLFDLYKRNNANLTKNVTWLLSNLCRGKNPVIEHKKAAIIIKVFTNLLKSNDTDVVHDVIWGISYIIDGNFKVIDKELITYLYSLLTQLCDLKGTESTNVPRNLTAPLIRCIGNACVVSDDVMTFLMSNSLLGVLKSLFFKISAPKLRREICWIISNVSLSYDITEAYEVLFYVLDNLERSIQIEALYALMNLEDNTIYDKILKHMINLSNHSEELNDEIVKCVERNCARDAINISLSKSSKILDFISSERSEQVKLRFDL</sequence>
<dbReference type="GO" id="GO:0015031">
    <property type="term" value="P:protein transport"/>
    <property type="evidence" value="ECO:0007669"/>
    <property type="project" value="UniProtKB-KW"/>
</dbReference>
<evidence type="ECO:0000313" key="5">
    <source>
        <dbReference type="EMBL" id="KCZ82337.1"/>
    </source>
</evidence>
<dbReference type="PANTHER" id="PTHR23316">
    <property type="entry name" value="IMPORTIN ALPHA"/>
    <property type="match status" value="1"/>
</dbReference>
<feature type="non-terminal residue" evidence="5">
    <location>
        <position position="1"/>
    </location>
</feature>
<comment type="similarity">
    <text evidence="1">Belongs to the importin alpha family.</text>
</comment>